<dbReference type="SUPFAM" id="SSF51735">
    <property type="entry name" value="NAD(P)-binding Rossmann-fold domains"/>
    <property type="match status" value="1"/>
</dbReference>
<dbReference type="Gene3D" id="3.40.50.720">
    <property type="entry name" value="NAD(P)-binding Rossmann-like Domain"/>
    <property type="match status" value="1"/>
</dbReference>
<gene>
    <name evidence="2" type="ORF">HNR30_008189</name>
</gene>
<dbReference type="PANTHER" id="PTHR15020:SF50">
    <property type="entry name" value="UPF0659 PROTEIN YMR090W"/>
    <property type="match status" value="1"/>
</dbReference>
<protein>
    <submittedName>
        <fullName evidence="2">Uncharacterized protein YbjT (DUF2867 family)</fullName>
    </submittedName>
</protein>
<evidence type="ECO:0000313" key="2">
    <source>
        <dbReference type="EMBL" id="MBA2896798.1"/>
    </source>
</evidence>
<name>A0A7W0HV28_9ACTN</name>
<dbReference type="Pfam" id="PF13460">
    <property type="entry name" value="NAD_binding_10"/>
    <property type="match status" value="1"/>
</dbReference>
<evidence type="ECO:0000313" key="3">
    <source>
        <dbReference type="Proteomes" id="UP000530928"/>
    </source>
</evidence>
<dbReference type="InterPro" id="IPR036291">
    <property type="entry name" value="NAD(P)-bd_dom_sf"/>
</dbReference>
<reference evidence="2 3" key="1">
    <citation type="submission" date="2020-07" db="EMBL/GenBank/DDBJ databases">
        <title>Genomic Encyclopedia of Type Strains, Phase IV (KMG-IV): sequencing the most valuable type-strain genomes for metagenomic binning, comparative biology and taxonomic classification.</title>
        <authorList>
            <person name="Goeker M."/>
        </authorList>
    </citation>
    <scope>NUCLEOTIDE SEQUENCE [LARGE SCALE GENOMIC DNA]</scope>
    <source>
        <strain evidence="2 3">DSM 45533</strain>
    </source>
</reference>
<sequence>MRLTVFGATGQTGKLFVRRALAEGHVVTAVVRRPEAVTEDHPGLTVVKGDVFEPLKIERDTDAVVFLAGPTGSGPHLVYSRGVPNVLRAMADAGVDRLVAVSTATEYCKNDSLRQHAVKFLLQRTFLRQPFQESTRLTALLSRSPEAWTLVRPPRLLDQPARGYRTAMGDGVRNGFSIGREDLADAVLRVLPDPATHRRVVDVAY</sequence>
<organism evidence="2 3">
    <name type="scientific">Nonomuraea soli</name>
    <dbReference type="NCBI Taxonomy" id="1032476"/>
    <lineage>
        <taxon>Bacteria</taxon>
        <taxon>Bacillati</taxon>
        <taxon>Actinomycetota</taxon>
        <taxon>Actinomycetes</taxon>
        <taxon>Streptosporangiales</taxon>
        <taxon>Streptosporangiaceae</taxon>
        <taxon>Nonomuraea</taxon>
    </lineage>
</organism>
<dbReference type="EMBL" id="JACDUR010000009">
    <property type="protein sequence ID" value="MBA2896798.1"/>
    <property type="molecule type" value="Genomic_DNA"/>
</dbReference>
<feature type="domain" description="NAD(P)-binding" evidence="1">
    <location>
        <begin position="7"/>
        <end position="194"/>
    </location>
</feature>
<dbReference type="Proteomes" id="UP000530928">
    <property type="component" value="Unassembled WGS sequence"/>
</dbReference>
<dbReference type="PANTHER" id="PTHR15020">
    <property type="entry name" value="FLAVIN REDUCTASE-RELATED"/>
    <property type="match status" value="1"/>
</dbReference>
<dbReference type="RefSeq" id="WP_181615497.1">
    <property type="nucleotide sequence ID" value="NZ_BAABAM010000008.1"/>
</dbReference>
<comment type="caution">
    <text evidence="2">The sequence shown here is derived from an EMBL/GenBank/DDBJ whole genome shotgun (WGS) entry which is preliminary data.</text>
</comment>
<accession>A0A7W0HV28</accession>
<proteinExistence type="predicted"/>
<evidence type="ECO:0000259" key="1">
    <source>
        <dbReference type="Pfam" id="PF13460"/>
    </source>
</evidence>
<dbReference type="AlphaFoldDB" id="A0A7W0HV28"/>
<keyword evidence="3" id="KW-1185">Reference proteome</keyword>
<dbReference type="InterPro" id="IPR016040">
    <property type="entry name" value="NAD(P)-bd_dom"/>
</dbReference>